<dbReference type="InterPro" id="IPR011042">
    <property type="entry name" value="6-blade_b-propeller_TolB-like"/>
</dbReference>
<protein>
    <recommendedName>
        <fullName evidence="4">Superoxide dismutase</fullName>
    </recommendedName>
</protein>
<evidence type="ECO:0000256" key="1">
    <source>
        <dbReference type="SAM" id="SignalP"/>
    </source>
</evidence>
<feature type="chain" id="PRO_5047516247" description="Superoxide dismutase" evidence="1">
    <location>
        <begin position="20"/>
        <end position="298"/>
    </location>
</feature>
<name>A0ABP7U8I3_9PSEU</name>
<dbReference type="SUPFAM" id="SSF63829">
    <property type="entry name" value="Calcium-dependent phosphotriesterase"/>
    <property type="match status" value="1"/>
</dbReference>
<dbReference type="Proteomes" id="UP001501747">
    <property type="component" value="Unassembled WGS sequence"/>
</dbReference>
<organism evidence="2 3">
    <name type="scientific">Allokutzneria multivorans</name>
    <dbReference type="NCBI Taxonomy" id="1142134"/>
    <lineage>
        <taxon>Bacteria</taxon>
        <taxon>Bacillati</taxon>
        <taxon>Actinomycetota</taxon>
        <taxon>Actinomycetes</taxon>
        <taxon>Pseudonocardiales</taxon>
        <taxon>Pseudonocardiaceae</taxon>
        <taxon>Allokutzneria</taxon>
    </lineage>
</organism>
<gene>
    <name evidence="2" type="ORF">GCM10022247_74490</name>
</gene>
<keyword evidence="1" id="KW-0732">Signal</keyword>
<comment type="caution">
    <text evidence="2">The sequence shown here is derived from an EMBL/GenBank/DDBJ whole genome shotgun (WGS) entry which is preliminary data.</text>
</comment>
<proteinExistence type="predicted"/>
<evidence type="ECO:0000313" key="3">
    <source>
        <dbReference type="Proteomes" id="UP001501747"/>
    </source>
</evidence>
<dbReference type="Gene3D" id="2.120.10.30">
    <property type="entry name" value="TolB, C-terminal domain"/>
    <property type="match status" value="1"/>
</dbReference>
<feature type="signal peptide" evidence="1">
    <location>
        <begin position="1"/>
        <end position="19"/>
    </location>
</feature>
<dbReference type="EMBL" id="BAABAL010000029">
    <property type="protein sequence ID" value="GAA4037766.1"/>
    <property type="molecule type" value="Genomic_DNA"/>
</dbReference>
<evidence type="ECO:0000313" key="2">
    <source>
        <dbReference type="EMBL" id="GAA4037766.1"/>
    </source>
</evidence>
<reference evidence="3" key="1">
    <citation type="journal article" date="2019" name="Int. J. Syst. Evol. Microbiol.">
        <title>The Global Catalogue of Microorganisms (GCM) 10K type strain sequencing project: providing services to taxonomists for standard genome sequencing and annotation.</title>
        <authorList>
            <consortium name="The Broad Institute Genomics Platform"/>
            <consortium name="The Broad Institute Genome Sequencing Center for Infectious Disease"/>
            <person name="Wu L."/>
            <person name="Ma J."/>
        </authorList>
    </citation>
    <scope>NUCLEOTIDE SEQUENCE [LARGE SCALE GENOMIC DNA]</scope>
    <source>
        <strain evidence="3">JCM 17342</strain>
    </source>
</reference>
<keyword evidence="3" id="KW-1185">Reference proteome</keyword>
<evidence type="ECO:0008006" key="4">
    <source>
        <dbReference type="Google" id="ProtNLM"/>
    </source>
</evidence>
<accession>A0ABP7U8I3</accession>
<sequence>MVGVATIGLAAALAVPAQAHQAQFFPTTLQLPDNFQPEGITVDATTAYFGSLRDGSVHKIDLITGKGGRVSTGPGTPAVGLKIDKHGRLFVAGGRNGDLRVLDARTGTTLAGYALGGGFVNDVVLTEDAAYVTDSLKAVLYKLPLGRDGRLPAKAEAIPLGGEWAQVDGFNANGIETAPDGKNLLIVNSASGKLYRVDPRTGAAKLVDLGDVVLNGGDGLLRQKHIVYVVQNRSNVLTAVRLDHTGTKGALHKKITDPRFDVPTTVAAFGDRLYLPNARFGTEPGPTVPYNAVAVPRF</sequence>